<dbReference type="SUPFAM" id="SSF109604">
    <property type="entry name" value="HD-domain/PDEase-like"/>
    <property type="match status" value="1"/>
</dbReference>
<evidence type="ECO:0000256" key="1">
    <source>
        <dbReference type="ARBA" id="ARBA00007125"/>
    </source>
</evidence>
<dbReference type="Proteomes" id="UP000182836">
    <property type="component" value="Unassembled WGS sequence"/>
</dbReference>
<evidence type="ECO:0000313" key="7">
    <source>
        <dbReference type="Proteomes" id="UP000037269"/>
    </source>
</evidence>
<dbReference type="SUPFAM" id="SSF53067">
    <property type="entry name" value="Actin-like ATPase domain"/>
    <property type="match status" value="2"/>
</dbReference>
<dbReference type="PIRSF" id="PIRSF001267">
    <property type="entry name" value="Pyrophosphatase_GppA_Ppx"/>
    <property type="match status" value="1"/>
</dbReference>
<evidence type="ECO:0000259" key="4">
    <source>
        <dbReference type="Pfam" id="PF21447"/>
    </source>
</evidence>
<dbReference type="EMBL" id="LGUG01000004">
    <property type="protein sequence ID" value="KON95064.1"/>
    <property type="molecule type" value="Genomic_DNA"/>
</dbReference>
<evidence type="ECO:0000256" key="2">
    <source>
        <dbReference type="ARBA" id="ARBA00022801"/>
    </source>
</evidence>
<evidence type="ECO:0000313" key="5">
    <source>
        <dbReference type="EMBL" id="KON95064.1"/>
    </source>
</evidence>
<comment type="similarity">
    <text evidence="1">Belongs to the GppA/Ppx family.</text>
</comment>
<dbReference type="InterPro" id="IPR050273">
    <property type="entry name" value="GppA/Ppx_hydrolase"/>
</dbReference>
<protein>
    <submittedName>
        <fullName evidence="6">Exopolyphosphatase / guanosine-5'-triphosphate,3'-diphosphate pyrophosphatase</fullName>
    </submittedName>
</protein>
<dbReference type="PANTHER" id="PTHR30005">
    <property type="entry name" value="EXOPOLYPHOSPHATASE"/>
    <property type="match status" value="1"/>
</dbReference>
<keyword evidence="7" id="KW-1185">Reference proteome</keyword>
<accession>A0A0M0GZ47</accession>
<sequence length="509" mass="57884">MGKYRAVIDMGSNSVRLVIYYESAEGASYEVDNIKNTIRLSAFLNEYNEIVEQGIAEVVRVLTQYRQLCEARTVSSVTGVATATVRKARNKDDFLRRIRETTGFSFRVLSGEEEAYYGYLAVVNSMCVTEGFTIDIGGASSELVRISNRRLVESHSFPFGAVTLTRQFFQGEIPTTEELAALEKYITDQFTSHPWLREKELPIVGMGGTVRNLAKVHQRMMRYPFASLHHYEMRKYQVDAVFHYLKDLSPVQMQGVEGLSKERADIVIAGIVIIKALLNHIGSERFIVSNKGLRDGVYMESRLKTQSSVLVEDVIEEGIRTLMIHYKVNVLHARHVECLCRTLFEQLAKEGLHGYGTEEWLLLSIAAHLHDIGRTINLGEWQQHTFYLMVHVLLPGLTHKQRLLAALIASYKGPKRMQQLAAPYESMITEAEQQMAEQLGILLLMARALDRTESQQVSEVMLARTSDVIILHCRGNVDGRSLEAKTLEEHKKKFKKQFGLPLQIKWMKP</sequence>
<dbReference type="CDD" id="cd24052">
    <property type="entry name" value="ASKHA_NBD_HpPPX-GppA-like"/>
    <property type="match status" value="1"/>
</dbReference>
<feature type="domain" description="Ppx/GppA phosphatase N-terminal" evidence="3">
    <location>
        <begin position="22"/>
        <end position="302"/>
    </location>
</feature>
<keyword evidence="2" id="KW-0378">Hydrolase</keyword>
<dbReference type="AlphaFoldDB" id="A0A0M0GZ47"/>
<organism evidence="5 7">
    <name type="scientific">Aneurinibacillus migulanus</name>
    <name type="common">Bacillus migulanus</name>
    <dbReference type="NCBI Taxonomy" id="47500"/>
    <lineage>
        <taxon>Bacteria</taxon>
        <taxon>Bacillati</taxon>
        <taxon>Bacillota</taxon>
        <taxon>Bacilli</taxon>
        <taxon>Bacillales</taxon>
        <taxon>Paenibacillaceae</taxon>
        <taxon>Aneurinibacillus group</taxon>
        <taxon>Aneurinibacillus</taxon>
    </lineage>
</organism>
<dbReference type="Gene3D" id="1.10.3210.10">
    <property type="entry name" value="Hypothetical protein af1432"/>
    <property type="match status" value="1"/>
</dbReference>
<reference evidence="6 8" key="2">
    <citation type="submission" date="2016-10" db="EMBL/GenBank/DDBJ databases">
        <authorList>
            <person name="de Groot N.N."/>
        </authorList>
    </citation>
    <scope>NUCLEOTIDE SEQUENCE [LARGE SCALE GENOMIC DNA]</scope>
    <source>
        <strain evidence="6 8">DSM 2895</strain>
    </source>
</reference>
<dbReference type="Pfam" id="PF21447">
    <property type="entry name" value="Ppx-GppA_III"/>
    <property type="match status" value="1"/>
</dbReference>
<dbReference type="InterPro" id="IPR048950">
    <property type="entry name" value="Ppx_GppA_C"/>
</dbReference>
<dbReference type="Gene3D" id="3.30.420.40">
    <property type="match status" value="1"/>
</dbReference>
<dbReference type="OrthoDB" id="9807195at2"/>
<dbReference type="Pfam" id="PF02541">
    <property type="entry name" value="Ppx-GppA"/>
    <property type="match status" value="1"/>
</dbReference>
<dbReference type="InterPro" id="IPR043129">
    <property type="entry name" value="ATPase_NBD"/>
</dbReference>
<dbReference type="Proteomes" id="UP000037269">
    <property type="component" value="Unassembled WGS sequence"/>
</dbReference>
<dbReference type="Gene3D" id="3.30.420.150">
    <property type="entry name" value="Exopolyphosphatase. Domain 2"/>
    <property type="match status" value="1"/>
</dbReference>
<dbReference type="RefSeq" id="WP_043067300.1">
    <property type="nucleotide sequence ID" value="NZ_BJOA01000034.1"/>
</dbReference>
<proteinExistence type="inferred from homology"/>
<gene>
    <name evidence="5" type="ORF">AF333_05780</name>
    <name evidence="6" type="ORF">SAMN04487909_11782</name>
</gene>
<dbReference type="EMBL" id="FNED01000017">
    <property type="protein sequence ID" value="SDJ41848.1"/>
    <property type="molecule type" value="Genomic_DNA"/>
</dbReference>
<dbReference type="PATRIC" id="fig|47500.9.peg.2293"/>
<evidence type="ECO:0000313" key="8">
    <source>
        <dbReference type="Proteomes" id="UP000182836"/>
    </source>
</evidence>
<feature type="domain" description="Ppx/GppA phosphatase C-terminal" evidence="4">
    <location>
        <begin position="317"/>
        <end position="464"/>
    </location>
</feature>
<name>A0A0M0GZ47_ANEMI</name>
<dbReference type="PANTHER" id="PTHR30005:SF0">
    <property type="entry name" value="RETROGRADE REGULATION PROTEIN 2"/>
    <property type="match status" value="1"/>
</dbReference>
<dbReference type="GO" id="GO:0006357">
    <property type="term" value="P:regulation of transcription by RNA polymerase II"/>
    <property type="evidence" value="ECO:0007669"/>
    <property type="project" value="TreeGrafter"/>
</dbReference>
<dbReference type="STRING" id="47500.AF333_05780"/>
<dbReference type="InterPro" id="IPR003695">
    <property type="entry name" value="Ppx_GppA_N"/>
</dbReference>
<dbReference type="InterPro" id="IPR030673">
    <property type="entry name" value="PyroPPase_GppA_Ppx"/>
</dbReference>
<dbReference type="GeneID" id="42304712"/>
<evidence type="ECO:0000313" key="6">
    <source>
        <dbReference type="EMBL" id="SDJ41848.1"/>
    </source>
</evidence>
<evidence type="ECO:0000259" key="3">
    <source>
        <dbReference type="Pfam" id="PF02541"/>
    </source>
</evidence>
<dbReference type="GO" id="GO:0016787">
    <property type="term" value="F:hydrolase activity"/>
    <property type="evidence" value="ECO:0007669"/>
    <property type="project" value="UniProtKB-KW"/>
</dbReference>
<reference evidence="5 7" key="1">
    <citation type="submission" date="2015-07" db="EMBL/GenBank/DDBJ databases">
        <title>Fjat-14205 dsm 2895.</title>
        <authorList>
            <person name="Liu B."/>
            <person name="Wang J."/>
            <person name="Zhu Y."/>
            <person name="Liu G."/>
            <person name="Chen Q."/>
            <person name="Chen Z."/>
            <person name="Lan J."/>
            <person name="Che J."/>
            <person name="Ge C."/>
            <person name="Shi H."/>
            <person name="Pan Z."/>
            <person name="Liu X."/>
        </authorList>
    </citation>
    <scope>NUCLEOTIDE SEQUENCE [LARGE SCALE GENOMIC DNA]</scope>
    <source>
        <strain evidence="5 7">DSM 2895</strain>
    </source>
</reference>